<evidence type="ECO:0000313" key="2">
    <source>
        <dbReference type="Proteomes" id="UP000824120"/>
    </source>
</evidence>
<dbReference type="EMBL" id="JACXVP010000007">
    <property type="protein sequence ID" value="KAG5595511.1"/>
    <property type="molecule type" value="Genomic_DNA"/>
</dbReference>
<gene>
    <name evidence="1" type="ORF">H5410_036743</name>
</gene>
<dbReference type="Proteomes" id="UP000824120">
    <property type="component" value="Chromosome 7"/>
</dbReference>
<keyword evidence="2" id="KW-1185">Reference proteome</keyword>
<accession>A0A9J5Y6I6</accession>
<evidence type="ECO:0000313" key="1">
    <source>
        <dbReference type="EMBL" id="KAG5595511.1"/>
    </source>
</evidence>
<sequence>MDCSLAIKASNTSRAQFTIRRIIKNMGNRTRVRATMLMSNSLKFPVILRGKLTLPIRTSPGVKIIMDKMLIHPKALKTSKTIPRKSKSWNLPLLQ</sequence>
<name>A0A9J5Y6I6_SOLCO</name>
<reference evidence="1 2" key="1">
    <citation type="submission" date="2020-09" db="EMBL/GenBank/DDBJ databases">
        <title>De no assembly of potato wild relative species, Solanum commersonii.</title>
        <authorList>
            <person name="Cho K."/>
        </authorList>
    </citation>
    <scope>NUCLEOTIDE SEQUENCE [LARGE SCALE GENOMIC DNA]</scope>
    <source>
        <strain evidence="1">LZ3.2</strain>
        <tissue evidence="1">Leaf</tissue>
    </source>
</reference>
<protein>
    <submittedName>
        <fullName evidence="1">Uncharacterized protein</fullName>
    </submittedName>
</protein>
<proteinExistence type="predicted"/>
<comment type="caution">
    <text evidence="1">The sequence shown here is derived from an EMBL/GenBank/DDBJ whole genome shotgun (WGS) entry which is preliminary data.</text>
</comment>
<dbReference type="AlphaFoldDB" id="A0A9J5Y6I6"/>
<organism evidence="1 2">
    <name type="scientific">Solanum commersonii</name>
    <name type="common">Commerson's wild potato</name>
    <name type="synonym">Commerson's nightshade</name>
    <dbReference type="NCBI Taxonomy" id="4109"/>
    <lineage>
        <taxon>Eukaryota</taxon>
        <taxon>Viridiplantae</taxon>
        <taxon>Streptophyta</taxon>
        <taxon>Embryophyta</taxon>
        <taxon>Tracheophyta</taxon>
        <taxon>Spermatophyta</taxon>
        <taxon>Magnoliopsida</taxon>
        <taxon>eudicotyledons</taxon>
        <taxon>Gunneridae</taxon>
        <taxon>Pentapetalae</taxon>
        <taxon>asterids</taxon>
        <taxon>lamiids</taxon>
        <taxon>Solanales</taxon>
        <taxon>Solanaceae</taxon>
        <taxon>Solanoideae</taxon>
        <taxon>Solaneae</taxon>
        <taxon>Solanum</taxon>
    </lineage>
</organism>